<accession>A0A834G6Y3</accession>
<evidence type="ECO:0000313" key="3">
    <source>
        <dbReference type="Proteomes" id="UP000626092"/>
    </source>
</evidence>
<gene>
    <name evidence="2" type="ORF">RHSIM_Rhsim11G0004000</name>
</gene>
<feature type="compositionally biased region" description="Acidic residues" evidence="1">
    <location>
        <begin position="26"/>
        <end position="39"/>
    </location>
</feature>
<name>A0A834G6Y3_RHOSS</name>
<feature type="compositionally biased region" description="Basic and acidic residues" evidence="1">
    <location>
        <begin position="57"/>
        <end position="70"/>
    </location>
</feature>
<dbReference type="Proteomes" id="UP000626092">
    <property type="component" value="Unassembled WGS sequence"/>
</dbReference>
<feature type="compositionally biased region" description="Polar residues" evidence="1">
    <location>
        <begin position="1"/>
        <end position="20"/>
    </location>
</feature>
<evidence type="ECO:0000256" key="1">
    <source>
        <dbReference type="SAM" id="MobiDB-lite"/>
    </source>
</evidence>
<feature type="region of interest" description="Disordered" evidence="1">
    <location>
        <begin position="1"/>
        <end position="70"/>
    </location>
</feature>
<proteinExistence type="predicted"/>
<feature type="region of interest" description="Disordered" evidence="1">
    <location>
        <begin position="90"/>
        <end position="121"/>
    </location>
</feature>
<reference evidence="2" key="1">
    <citation type="submission" date="2019-11" db="EMBL/GenBank/DDBJ databases">
        <authorList>
            <person name="Liu Y."/>
            <person name="Hou J."/>
            <person name="Li T.-Q."/>
            <person name="Guan C.-H."/>
            <person name="Wu X."/>
            <person name="Wu H.-Z."/>
            <person name="Ling F."/>
            <person name="Zhang R."/>
            <person name="Shi X.-G."/>
            <person name="Ren J.-P."/>
            <person name="Chen E.-F."/>
            <person name="Sun J.-M."/>
        </authorList>
    </citation>
    <scope>NUCLEOTIDE SEQUENCE</scope>
    <source>
        <strain evidence="2">Adult_tree_wgs_1</strain>
        <tissue evidence="2">Leaves</tissue>
    </source>
</reference>
<dbReference type="AlphaFoldDB" id="A0A834G6Y3"/>
<organism evidence="2 3">
    <name type="scientific">Rhododendron simsii</name>
    <name type="common">Sims's rhododendron</name>
    <dbReference type="NCBI Taxonomy" id="118357"/>
    <lineage>
        <taxon>Eukaryota</taxon>
        <taxon>Viridiplantae</taxon>
        <taxon>Streptophyta</taxon>
        <taxon>Embryophyta</taxon>
        <taxon>Tracheophyta</taxon>
        <taxon>Spermatophyta</taxon>
        <taxon>Magnoliopsida</taxon>
        <taxon>eudicotyledons</taxon>
        <taxon>Gunneridae</taxon>
        <taxon>Pentapetalae</taxon>
        <taxon>asterids</taxon>
        <taxon>Ericales</taxon>
        <taxon>Ericaceae</taxon>
        <taxon>Ericoideae</taxon>
        <taxon>Rhodoreae</taxon>
        <taxon>Rhododendron</taxon>
    </lineage>
</organism>
<dbReference type="EMBL" id="WJXA01000011">
    <property type="protein sequence ID" value="KAF7127184.1"/>
    <property type="molecule type" value="Genomic_DNA"/>
</dbReference>
<comment type="caution">
    <text evidence="2">The sequence shown here is derived from an EMBL/GenBank/DDBJ whole genome shotgun (WGS) entry which is preliminary data.</text>
</comment>
<evidence type="ECO:0000313" key="2">
    <source>
        <dbReference type="EMBL" id="KAF7127184.1"/>
    </source>
</evidence>
<keyword evidence="3" id="KW-1185">Reference proteome</keyword>
<protein>
    <submittedName>
        <fullName evidence="2">Uncharacterized protein</fullName>
    </submittedName>
</protein>
<sequence length="121" mass="13924">MSKVKQTAQKAKHAASTSHPTKIEEDNFILDQFEEEENMMENPAGSRSFVEPRRKRTSEQVRQERQKRQKYLEKTKLEPGVINSNILTKSVSQSRVPQGMPKGSYLTTMPARNAPKSAWYK</sequence>